<organism evidence="3 4">
    <name type="scientific">Pseudoalteromonas fuliginea</name>
    <dbReference type="NCBI Taxonomy" id="1872678"/>
    <lineage>
        <taxon>Bacteria</taxon>
        <taxon>Pseudomonadati</taxon>
        <taxon>Pseudomonadota</taxon>
        <taxon>Gammaproteobacteria</taxon>
        <taxon>Alteromonadales</taxon>
        <taxon>Pseudoalteromonadaceae</taxon>
        <taxon>Pseudoalteromonas</taxon>
    </lineage>
</organism>
<dbReference type="Proteomes" id="UP000324162">
    <property type="component" value="Unassembled WGS sequence"/>
</dbReference>
<name>A0A063KJG2_9GAMM</name>
<keyword evidence="5" id="KW-1185">Reference proteome</keyword>
<proteinExistence type="predicted"/>
<sequence>MDFSKLNKKASDSFHKQRNMLKKLAQGKTLKCEKCSGVLTLNLATTEAGKGVVRCKQGCTDIILELGT</sequence>
<dbReference type="EMBL" id="JJNZ01000060">
    <property type="protein sequence ID" value="KDC49599.1"/>
    <property type="molecule type" value="Genomic_DNA"/>
</dbReference>
<comment type="caution">
    <text evidence="3">The sequence shown here is derived from an EMBL/GenBank/DDBJ whole genome shotgun (WGS) entry which is preliminary data.</text>
</comment>
<dbReference type="OrthoDB" id="6387849at2"/>
<dbReference type="AlphaFoldDB" id="A0A063KJG2"/>
<evidence type="ECO:0000313" key="5">
    <source>
        <dbReference type="Proteomes" id="UP000322915"/>
    </source>
</evidence>
<dbReference type="RefSeq" id="WP_007378567.1">
    <property type="nucleotide sequence ID" value="NZ_JBBMQV010000052.1"/>
</dbReference>
<evidence type="ECO:0000313" key="2">
    <source>
        <dbReference type="EMBL" id="KAA1165845.1"/>
    </source>
</evidence>
<evidence type="ECO:0000313" key="4">
    <source>
        <dbReference type="Proteomes" id="UP000027154"/>
    </source>
</evidence>
<accession>A0A063KJG2</accession>
<dbReference type="Proteomes" id="UP000027154">
    <property type="component" value="Unassembled WGS sequence"/>
</dbReference>
<gene>
    <name evidence="3" type="ORF">DC53_15850</name>
    <name evidence="1" type="ORF">EU508_00820</name>
    <name evidence="2" type="ORF">EU509_00840</name>
</gene>
<evidence type="ECO:0000313" key="6">
    <source>
        <dbReference type="Proteomes" id="UP000324162"/>
    </source>
</evidence>
<dbReference type="EMBL" id="SEUJ01000041">
    <property type="protein sequence ID" value="KAA1165845.1"/>
    <property type="molecule type" value="Genomic_DNA"/>
</dbReference>
<evidence type="ECO:0000313" key="1">
    <source>
        <dbReference type="EMBL" id="KAA1165418.1"/>
    </source>
</evidence>
<reference evidence="5 6" key="2">
    <citation type="submission" date="2019-01" db="EMBL/GenBank/DDBJ databases">
        <title>Genome sequences of marine Pseudoalteromonas species.</title>
        <authorList>
            <person name="Boraston A.B."/>
            <person name="Hehemann J.-H."/>
            <person name="Vickers C.J."/>
            <person name="Salama-Alber O."/>
            <person name="Abe K."/>
            <person name="Hettle A.J."/>
        </authorList>
    </citation>
    <scope>NUCLEOTIDE SEQUENCE [LARGE SCALE GENOMIC DNA]</scope>
    <source>
        <strain evidence="1 6">PS42</strain>
        <strain evidence="2 5">PS47</strain>
    </source>
</reference>
<dbReference type="EMBL" id="SEUK01000032">
    <property type="protein sequence ID" value="KAA1165418.1"/>
    <property type="molecule type" value="Genomic_DNA"/>
</dbReference>
<protein>
    <recommendedName>
        <fullName evidence="7">Orphan protein</fullName>
    </recommendedName>
</protein>
<evidence type="ECO:0000313" key="3">
    <source>
        <dbReference type="EMBL" id="KDC49599.1"/>
    </source>
</evidence>
<dbReference type="Proteomes" id="UP000322915">
    <property type="component" value="Unassembled WGS sequence"/>
</dbReference>
<evidence type="ECO:0008006" key="7">
    <source>
        <dbReference type="Google" id="ProtNLM"/>
    </source>
</evidence>
<reference evidence="3 4" key="1">
    <citation type="submission" date="2014-04" db="EMBL/GenBank/DDBJ databases">
        <title>Pseudoalteromonas galatheae sp. nov., isolated from a deep-sea polychaete near Canal Concepcion, Chile.</title>
        <authorList>
            <person name="Machado H.R."/>
            <person name="Gram L."/>
            <person name="Vynne N.G."/>
        </authorList>
    </citation>
    <scope>NUCLEOTIDE SEQUENCE [LARGE SCALE GENOMIC DNA]</scope>
    <source>
        <strain evidence="3 4">KMM216</strain>
    </source>
</reference>